<reference evidence="1 2" key="1">
    <citation type="submission" date="2018-06" db="EMBL/GenBank/DDBJ databases">
        <title>Genomic Encyclopedia of Archaeal and Bacterial Type Strains, Phase II (KMG-II): from individual species to whole genera.</title>
        <authorList>
            <person name="Goeker M."/>
        </authorList>
    </citation>
    <scope>NUCLEOTIDE SEQUENCE [LARGE SCALE GENOMIC DNA]</scope>
    <source>
        <strain evidence="1 2">DSM 22009</strain>
    </source>
</reference>
<dbReference type="EMBL" id="QKZL01000023">
    <property type="protein sequence ID" value="PZX12500.1"/>
    <property type="molecule type" value="Genomic_DNA"/>
</dbReference>
<protein>
    <submittedName>
        <fullName evidence="1">Uncharacterized protein</fullName>
    </submittedName>
</protein>
<dbReference type="Proteomes" id="UP000248916">
    <property type="component" value="Unassembled WGS sequence"/>
</dbReference>
<evidence type="ECO:0000313" key="1">
    <source>
        <dbReference type="EMBL" id="PZX12500.1"/>
    </source>
</evidence>
<comment type="caution">
    <text evidence="1">The sequence shown here is derived from an EMBL/GenBank/DDBJ whole genome shotgun (WGS) entry which is preliminary data.</text>
</comment>
<accession>A0A2W7MXH7</accession>
<dbReference type="AlphaFoldDB" id="A0A2W7MXH7"/>
<proteinExistence type="predicted"/>
<dbReference type="OrthoDB" id="7704798at2"/>
<gene>
    <name evidence="1" type="ORF">LX81_03604</name>
</gene>
<name>A0A2W7MXH7_9RHOB</name>
<sequence>MTIPARIKSAWKSAQLLIAFHRDRHGTQRNEPRLWRPNDACAGLPDDPKQKEAFVVLRGDGDAGDVQIRMHPDKIILRRDDEALGWTGIQADHHGVSVLVGTVWITVQGDGSIRRQVDGNADDTSWMEADGSFIRIAPDAQIVVTGDGARLSRRTERQLDAITEDGVVSRRR</sequence>
<evidence type="ECO:0000313" key="2">
    <source>
        <dbReference type="Proteomes" id="UP000248916"/>
    </source>
</evidence>
<keyword evidence="2" id="KW-1185">Reference proteome</keyword>
<organism evidence="1 2">
    <name type="scientific">Palleronia aestuarii</name>
    <dbReference type="NCBI Taxonomy" id="568105"/>
    <lineage>
        <taxon>Bacteria</taxon>
        <taxon>Pseudomonadati</taxon>
        <taxon>Pseudomonadota</taxon>
        <taxon>Alphaproteobacteria</taxon>
        <taxon>Rhodobacterales</taxon>
        <taxon>Roseobacteraceae</taxon>
        <taxon>Palleronia</taxon>
    </lineage>
</organism>